<evidence type="ECO:0000256" key="1">
    <source>
        <dbReference type="SAM" id="MobiDB-lite"/>
    </source>
</evidence>
<gene>
    <name evidence="2" type="ORF">Q5P01_026065</name>
</gene>
<dbReference type="Proteomes" id="UP001187415">
    <property type="component" value="Unassembled WGS sequence"/>
</dbReference>
<feature type="compositionally biased region" description="Basic and acidic residues" evidence="1">
    <location>
        <begin position="97"/>
        <end position="128"/>
    </location>
</feature>
<evidence type="ECO:0000313" key="3">
    <source>
        <dbReference type="Proteomes" id="UP001187415"/>
    </source>
</evidence>
<reference evidence="2" key="1">
    <citation type="submission" date="2023-07" db="EMBL/GenBank/DDBJ databases">
        <title>Chromosome-level Genome Assembly of Striped Snakehead (Channa striata).</title>
        <authorList>
            <person name="Liu H."/>
        </authorList>
    </citation>
    <scope>NUCLEOTIDE SEQUENCE</scope>
    <source>
        <strain evidence="2">Gz</strain>
        <tissue evidence="2">Muscle</tissue>
    </source>
</reference>
<feature type="compositionally biased region" description="Basic and acidic residues" evidence="1">
    <location>
        <begin position="185"/>
        <end position="220"/>
    </location>
</feature>
<proteinExistence type="predicted"/>
<evidence type="ECO:0000313" key="2">
    <source>
        <dbReference type="EMBL" id="KAK2815598.1"/>
    </source>
</evidence>
<sequence length="576" mass="67084">MTHSNRSEYNDRRPYGDRRTEQWDEYEDRWEERCKPYRDGSQDSYHRYCGDRHSSTERTSKSKEYSPKRLYKKDSLNREWSRRSPVRRHVSSPDWGASERKRQRYTEDSKDDRRYRPDPKDNANRHSSDSFLRSNVSKDFKRTLAEEEDLKYKERKAPQDFRLRQRQEEFTYRKQRCNHRPLSPYRKDEDRHEKRWDSSQERTRSHDRSSKSCTKPRERNGSPTNYEDCQSRSRVPLNGSSKQSFEECEGEVPNQSPTVNEQRSTEGFQRFLNVLNKGVNVAMLTKIVTQTSTEACDQPDDSPVPFMNTAVALRHKSPVSSVRKQERHQNNCIWRKHEGSQKLASLQPHRRSFSPTGQSLSDEKTLQTSDGAQSYSRSRSPSVVEKINPTSEDKHKQIQDVLQAIGMDLGFEELGQMSHRIQERLYGKKDSDWVRHRRGSKERDTRGGFSPRRTSRSSSSRSNLSPYSRDYSLKKDSSSPQRNVTEERDTPVNMITSLGGHDPFAPARRLCCSVSSDRKRSLLATSACTFLEQLLPSPGSTSPLKRFSLQCGRRKERSTGHSSCRLVISISARSAD</sequence>
<keyword evidence="3" id="KW-1185">Reference proteome</keyword>
<feature type="compositionally biased region" description="Basic and acidic residues" evidence="1">
    <location>
        <begin position="1"/>
        <end position="22"/>
    </location>
</feature>
<organism evidence="2 3">
    <name type="scientific">Channa striata</name>
    <name type="common">Snakehead murrel</name>
    <name type="synonym">Ophicephalus striatus</name>
    <dbReference type="NCBI Taxonomy" id="64152"/>
    <lineage>
        <taxon>Eukaryota</taxon>
        <taxon>Metazoa</taxon>
        <taxon>Chordata</taxon>
        <taxon>Craniata</taxon>
        <taxon>Vertebrata</taxon>
        <taxon>Euteleostomi</taxon>
        <taxon>Actinopterygii</taxon>
        <taxon>Neopterygii</taxon>
        <taxon>Teleostei</taxon>
        <taxon>Neoteleostei</taxon>
        <taxon>Acanthomorphata</taxon>
        <taxon>Anabantaria</taxon>
        <taxon>Anabantiformes</taxon>
        <taxon>Channoidei</taxon>
        <taxon>Channidae</taxon>
        <taxon>Channa</taxon>
    </lineage>
</organism>
<feature type="compositionally biased region" description="Basic and acidic residues" evidence="1">
    <location>
        <begin position="30"/>
        <end position="82"/>
    </location>
</feature>
<feature type="compositionally biased region" description="Polar residues" evidence="1">
    <location>
        <begin position="353"/>
        <end position="381"/>
    </location>
</feature>
<feature type="compositionally biased region" description="Low complexity" evidence="1">
    <location>
        <begin position="450"/>
        <end position="469"/>
    </location>
</feature>
<name>A0AA88LNJ1_CHASR</name>
<comment type="caution">
    <text evidence="2">The sequence shown here is derived from an EMBL/GenBank/DDBJ whole genome shotgun (WGS) entry which is preliminary data.</text>
</comment>
<dbReference type="AlphaFoldDB" id="A0AA88LNJ1"/>
<feature type="region of interest" description="Disordered" evidence="1">
    <location>
        <begin position="433"/>
        <end position="490"/>
    </location>
</feature>
<feature type="region of interest" description="Disordered" evidence="1">
    <location>
        <begin position="334"/>
        <end position="395"/>
    </location>
</feature>
<dbReference type="EMBL" id="JAUPFM010000022">
    <property type="protein sequence ID" value="KAK2815598.1"/>
    <property type="molecule type" value="Genomic_DNA"/>
</dbReference>
<accession>A0AA88LNJ1</accession>
<feature type="compositionally biased region" description="Basic and acidic residues" evidence="1">
    <location>
        <begin position="136"/>
        <end position="172"/>
    </location>
</feature>
<protein>
    <submittedName>
        <fullName evidence="2">Uncharacterized protein</fullName>
    </submittedName>
</protein>
<feature type="compositionally biased region" description="Polar residues" evidence="1">
    <location>
        <begin position="253"/>
        <end position="264"/>
    </location>
</feature>
<feature type="region of interest" description="Disordered" evidence="1">
    <location>
        <begin position="1"/>
        <end position="264"/>
    </location>
</feature>